<evidence type="ECO:0000313" key="1">
    <source>
        <dbReference type="EMBL" id="BBU47898.1"/>
    </source>
</evidence>
<reference evidence="1 2" key="1">
    <citation type="submission" date="2020-01" db="EMBL/GenBank/DDBJ databases">
        <title>Complete genome sequence of Mycoplasma felis strain Myco-2.</title>
        <authorList>
            <person name="Kinoshita Y."/>
            <person name="Niwa H."/>
            <person name="Uchida-Fujii E."/>
            <person name="Nukada T."/>
        </authorList>
    </citation>
    <scope>NUCLEOTIDE SEQUENCE [LARGE SCALE GENOMIC DNA]</scope>
    <source>
        <strain evidence="1 2">Myco-2</strain>
    </source>
</reference>
<sequence>MALPNTFNRYSVQSKINPNYKLIYTENWPKNSFIVNDREYSVNCVFKYGPIKVSKHGIQIKD</sequence>
<organism evidence="1 2">
    <name type="scientific">Mycoplasmopsis felis</name>
    <dbReference type="NCBI Taxonomy" id="33923"/>
    <lineage>
        <taxon>Bacteria</taxon>
        <taxon>Bacillati</taxon>
        <taxon>Mycoplasmatota</taxon>
        <taxon>Mycoplasmoidales</taxon>
        <taxon>Metamycoplasmataceae</taxon>
        <taxon>Mycoplasmopsis</taxon>
    </lineage>
</organism>
<dbReference type="REBASE" id="368864">
    <property type="entry name" value="M.MfeM2ORF5910P"/>
</dbReference>
<dbReference type="AlphaFoldDB" id="A0A809SF38"/>
<gene>
    <name evidence="1" type="ORF">JPM2_5910</name>
</gene>
<accession>A0A809SF38</accession>
<proteinExistence type="predicted"/>
<name>A0A809SF38_9BACT</name>
<dbReference type="Proteomes" id="UP000464317">
    <property type="component" value="Chromosome"/>
</dbReference>
<dbReference type="KEGG" id="mfel:JPM2_5910"/>
<protein>
    <submittedName>
        <fullName evidence="1">Uncharacterized protein</fullName>
    </submittedName>
</protein>
<dbReference type="RefSeq" id="WP_197737039.1">
    <property type="nucleotide sequence ID" value="NZ_AP022325.1"/>
</dbReference>
<dbReference type="EMBL" id="AP022325">
    <property type="protein sequence ID" value="BBU47898.1"/>
    <property type="molecule type" value="Genomic_DNA"/>
</dbReference>
<evidence type="ECO:0000313" key="2">
    <source>
        <dbReference type="Proteomes" id="UP000464317"/>
    </source>
</evidence>
<keyword evidence="2" id="KW-1185">Reference proteome</keyword>